<gene>
    <name evidence="2" type="ORF">SAMN02745674_00030</name>
</gene>
<accession>A0A1T4LIT0</accession>
<dbReference type="InterPro" id="IPR022062">
    <property type="entry name" value="DUF3618"/>
</dbReference>
<proteinExistence type="predicted"/>
<protein>
    <recommendedName>
        <fullName evidence="4">Membrane-anchored ribosome-binding protein, inhibits growth in stationary phase, ElaB/YqjD/DUF883 family</fullName>
    </recommendedName>
</protein>
<dbReference type="Pfam" id="PF12277">
    <property type="entry name" value="DUF3618"/>
    <property type="match status" value="1"/>
</dbReference>
<dbReference type="RefSeq" id="WP_078756706.1">
    <property type="nucleotide sequence ID" value="NZ_FUXP01000001.1"/>
</dbReference>
<dbReference type="STRING" id="1122188.SAMN02745674_00030"/>
<evidence type="ECO:0008006" key="4">
    <source>
        <dbReference type="Google" id="ProtNLM"/>
    </source>
</evidence>
<reference evidence="2 3" key="1">
    <citation type="submission" date="2017-02" db="EMBL/GenBank/DDBJ databases">
        <authorList>
            <person name="Peterson S.W."/>
        </authorList>
    </citation>
    <scope>NUCLEOTIDE SEQUENCE [LARGE SCALE GENOMIC DNA]</scope>
    <source>
        <strain evidence="2 3">DSM 21749</strain>
    </source>
</reference>
<dbReference type="EMBL" id="FUXP01000001">
    <property type="protein sequence ID" value="SJZ54531.1"/>
    <property type="molecule type" value="Genomic_DNA"/>
</dbReference>
<feature type="compositionally biased region" description="Basic and acidic residues" evidence="1">
    <location>
        <begin position="208"/>
        <end position="219"/>
    </location>
</feature>
<evidence type="ECO:0000313" key="3">
    <source>
        <dbReference type="Proteomes" id="UP000190061"/>
    </source>
</evidence>
<keyword evidence="3" id="KW-1185">Reference proteome</keyword>
<feature type="compositionally biased region" description="Polar residues" evidence="1">
    <location>
        <begin position="95"/>
        <end position="104"/>
    </location>
</feature>
<feature type="region of interest" description="Disordered" evidence="1">
    <location>
        <begin position="208"/>
        <end position="270"/>
    </location>
</feature>
<organism evidence="2 3">
    <name type="scientific">Lysobacter spongiicola DSM 21749</name>
    <dbReference type="NCBI Taxonomy" id="1122188"/>
    <lineage>
        <taxon>Bacteria</taxon>
        <taxon>Pseudomonadati</taxon>
        <taxon>Pseudomonadota</taxon>
        <taxon>Gammaproteobacteria</taxon>
        <taxon>Lysobacterales</taxon>
        <taxon>Lysobacteraceae</taxon>
        <taxon>Novilysobacter</taxon>
    </lineage>
</organism>
<evidence type="ECO:0000313" key="2">
    <source>
        <dbReference type="EMBL" id="SJZ54531.1"/>
    </source>
</evidence>
<name>A0A1T4LIT0_9GAMM</name>
<feature type="region of interest" description="Disordered" evidence="1">
    <location>
        <begin position="93"/>
        <end position="112"/>
    </location>
</feature>
<evidence type="ECO:0000256" key="1">
    <source>
        <dbReference type="SAM" id="MobiDB-lite"/>
    </source>
</evidence>
<dbReference type="OrthoDB" id="6065071at2"/>
<dbReference type="AlphaFoldDB" id="A0A1T4LIT0"/>
<feature type="compositionally biased region" description="Low complexity" evidence="1">
    <location>
        <begin position="220"/>
        <end position="254"/>
    </location>
</feature>
<sequence>MNTSDTVRIQSQKDPAQLEREIDQQRNHIGELIGALENKMSPGQIFDMVISRGKGGGHEFTSNLARTVKQNPMPTLLTAAGLAWLMAGQRHGDSTSHATAYSSDTHPDKPGIGERVGQARHNAGEKIGAARERIGDSAHHAVDSVKDRARRANEGVHNMMDENPLALGAMGIAVGALLGAMLPATRKEDELMGPTRDRFMDKGRDKLEEGYRKASEAGHDISSGGSDTGTGRSPGSSATGATATGTRTSASSGTAGNGGVTRPSAGTGSL</sequence>
<dbReference type="Proteomes" id="UP000190061">
    <property type="component" value="Unassembled WGS sequence"/>
</dbReference>